<organism evidence="1 2">
    <name type="scientific">Clitoria ternatea</name>
    <name type="common">Butterfly pea</name>
    <dbReference type="NCBI Taxonomy" id="43366"/>
    <lineage>
        <taxon>Eukaryota</taxon>
        <taxon>Viridiplantae</taxon>
        <taxon>Streptophyta</taxon>
        <taxon>Embryophyta</taxon>
        <taxon>Tracheophyta</taxon>
        <taxon>Spermatophyta</taxon>
        <taxon>Magnoliopsida</taxon>
        <taxon>eudicotyledons</taxon>
        <taxon>Gunneridae</taxon>
        <taxon>Pentapetalae</taxon>
        <taxon>rosids</taxon>
        <taxon>fabids</taxon>
        <taxon>Fabales</taxon>
        <taxon>Fabaceae</taxon>
        <taxon>Papilionoideae</taxon>
        <taxon>50 kb inversion clade</taxon>
        <taxon>NPAAA clade</taxon>
        <taxon>indigoferoid/millettioid clade</taxon>
        <taxon>Phaseoleae</taxon>
        <taxon>Clitoria</taxon>
    </lineage>
</organism>
<reference evidence="1 2" key="1">
    <citation type="submission" date="2024-01" db="EMBL/GenBank/DDBJ databases">
        <title>The genomes of 5 underutilized Papilionoideae crops provide insights into root nodulation and disease resistance.</title>
        <authorList>
            <person name="Yuan L."/>
        </authorList>
    </citation>
    <scope>NUCLEOTIDE SEQUENCE [LARGE SCALE GENOMIC DNA]</scope>
    <source>
        <strain evidence="1">LY-2023</strain>
        <tissue evidence="1">Leaf</tissue>
    </source>
</reference>
<dbReference type="Proteomes" id="UP001359559">
    <property type="component" value="Unassembled WGS sequence"/>
</dbReference>
<comment type="caution">
    <text evidence="1">The sequence shown here is derived from an EMBL/GenBank/DDBJ whole genome shotgun (WGS) entry which is preliminary data.</text>
</comment>
<proteinExistence type="predicted"/>
<dbReference type="AlphaFoldDB" id="A0AAN9JBI8"/>
<accession>A0AAN9JBI8</accession>
<keyword evidence="2" id="KW-1185">Reference proteome</keyword>
<dbReference type="EMBL" id="JAYKXN010000004">
    <property type="protein sequence ID" value="KAK7295748.1"/>
    <property type="molecule type" value="Genomic_DNA"/>
</dbReference>
<name>A0AAN9JBI8_CLITE</name>
<protein>
    <submittedName>
        <fullName evidence="1">Uncharacterized protein</fullName>
    </submittedName>
</protein>
<evidence type="ECO:0000313" key="2">
    <source>
        <dbReference type="Proteomes" id="UP001359559"/>
    </source>
</evidence>
<evidence type="ECO:0000313" key="1">
    <source>
        <dbReference type="EMBL" id="KAK7295748.1"/>
    </source>
</evidence>
<gene>
    <name evidence="1" type="ORF">RJT34_18660</name>
</gene>
<sequence length="204" mass="22828">MLCGSSTFPFMIMFCVSNKTCLDIMILFDVVSNRVCLNILLTSFLVGVHSKEAFTRRMLCESVSMILAVMVLQDLKGIMELKEEGPSSLILSCAFSNKLSSRLPSLLFLLQDSCKFCLSRFQGEGVALKFLSCLNRQLSIQEQLSFLESAFHLLEKRTGRCQEGSAVCIVHHTRNILSSIVAFCSLPLQEGLCDYNHHIVNVFV</sequence>